<feature type="chain" id="PRO_5025343955" evidence="1">
    <location>
        <begin position="23"/>
        <end position="189"/>
    </location>
</feature>
<dbReference type="AlphaFoldDB" id="A0A6C1B6V5"/>
<organism evidence="3 4">
    <name type="scientific">Nitrogeniibacter mangrovi</name>
    <dbReference type="NCBI Taxonomy" id="2016596"/>
    <lineage>
        <taxon>Bacteria</taxon>
        <taxon>Pseudomonadati</taxon>
        <taxon>Pseudomonadota</taxon>
        <taxon>Betaproteobacteria</taxon>
        <taxon>Rhodocyclales</taxon>
        <taxon>Zoogloeaceae</taxon>
        <taxon>Nitrogeniibacter</taxon>
    </lineage>
</organism>
<dbReference type="EMBL" id="CP048836">
    <property type="protein sequence ID" value="QID17984.1"/>
    <property type="molecule type" value="Genomic_DNA"/>
</dbReference>
<dbReference type="SUPFAM" id="SSF101874">
    <property type="entry name" value="YceI-like"/>
    <property type="match status" value="1"/>
</dbReference>
<evidence type="ECO:0000313" key="3">
    <source>
        <dbReference type="EMBL" id="QID17984.1"/>
    </source>
</evidence>
<accession>A0A6C1B6V5</accession>
<dbReference type="InterPro" id="IPR007372">
    <property type="entry name" value="Lipid/polyisoprenoid-bd_YceI"/>
</dbReference>
<gene>
    <name evidence="3" type="ORF">G3580_10225</name>
</gene>
<feature type="signal peptide" evidence="1">
    <location>
        <begin position="1"/>
        <end position="22"/>
    </location>
</feature>
<reference evidence="3 4" key="1">
    <citation type="submission" date="2020-02" db="EMBL/GenBank/DDBJ databases">
        <title>Nitrogenibacter mangrovi gen. nov., sp. nov. isolated from mangrove sediment, a denitrifying betaproteobacterium.</title>
        <authorList>
            <person name="Liao H."/>
            <person name="Tian Y."/>
        </authorList>
    </citation>
    <scope>NUCLEOTIDE SEQUENCE [LARGE SCALE GENOMIC DNA]</scope>
    <source>
        <strain evidence="3 4">M9-3-2</strain>
    </source>
</reference>
<dbReference type="Proteomes" id="UP000501991">
    <property type="component" value="Chromosome"/>
</dbReference>
<dbReference type="RefSeq" id="WP_173765202.1">
    <property type="nucleotide sequence ID" value="NZ_CP048836.1"/>
</dbReference>
<proteinExistence type="predicted"/>
<evidence type="ECO:0000259" key="2">
    <source>
        <dbReference type="SMART" id="SM00867"/>
    </source>
</evidence>
<evidence type="ECO:0000313" key="4">
    <source>
        <dbReference type="Proteomes" id="UP000501991"/>
    </source>
</evidence>
<dbReference type="PANTHER" id="PTHR34406">
    <property type="entry name" value="PROTEIN YCEI"/>
    <property type="match status" value="1"/>
</dbReference>
<keyword evidence="1" id="KW-0732">Signal</keyword>
<dbReference type="PANTHER" id="PTHR34406:SF1">
    <property type="entry name" value="PROTEIN YCEI"/>
    <property type="match status" value="1"/>
</dbReference>
<name>A0A6C1B6V5_9RHOO</name>
<sequence length="189" mass="19854">MRMMLASIAAAALSALPCAATAQTFGAVDPDASTLTFSYSQMGVSLDGQFPKFDAAVRYDPTHPDTASTRLQVPLASIDTGSAEGDDEVQGKDWFDTGTHPMARFESTTVKATGPGRLEVTGTLSIKGKERPITVPVSVATDAGHAVFDGHFTINRTDFGIGAGMWAADDVVAHDVTISFHLVTRPLAP</sequence>
<dbReference type="KEGG" id="azq:G3580_10225"/>
<protein>
    <submittedName>
        <fullName evidence="3">YceI family protein</fullName>
    </submittedName>
</protein>
<dbReference type="SMART" id="SM00867">
    <property type="entry name" value="YceI"/>
    <property type="match status" value="1"/>
</dbReference>
<keyword evidence="4" id="KW-1185">Reference proteome</keyword>
<evidence type="ECO:0000256" key="1">
    <source>
        <dbReference type="SAM" id="SignalP"/>
    </source>
</evidence>
<feature type="domain" description="Lipid/polyisoprenoid-binding YceI-like" evidence="2">
    <location>
        <begin position="25"/>
        <end position="185"/>
    </location>
</feature>
<dbReference type="InterPro" id="IPR036761">
    <property type="entry name" value="TTHA0802/YceI-like_sf"/>
</dbReference>
<dbReference type="Pfam" id="PF04264">
    <property type="entry name" value="YceI"/>
    <property type="match status" value="1"/>
</dbReference>
<dbReference type="Gene3D" id="2.40.128.110">
    <property type="entry name" value="Lipid/polyisoprenoid-binding, YceI-like"/>
    <property type="match status" value="1"/>
</dbReference>